<accession>A0A8J4FCG1</accession>
<sequence>MGPGDAKTAVTGSLNTGRGSNVHDTLAGTDPVTSRSINVTARYNGAAEAGEVVTADIAELISELQMMLNEANEHQEGNSRSSQLVPVGGARWREVHSRLMSQAGLPSYPLDSSSSLEVVELQAQLQQSSNALKSSQQQLETLSARVEELEASLEAEVERMVASVQMELKATHERHQVELQELQGRLQVQEEAAAEVAAAASAREAAFQESLRAAHHAAQQAKDATEAERNICRQLQLRLHAYEDLWWKLQMELPLNVVPECMAETEADAEDFASRSLQRLPLAPRPESLLD</sequence>
<reference evidence="3" key="1">
    <citation type="journal article" date="2021" name="Proc. Natl. Acad. Sci. U.S.A.">
        <title>Three genomes in the algal genus Volvox reveal the fate of a haploid sex-determining region after a transition to homothallism.</title>
        <authorList>
            <person name="Yamamoto K."/>
            <person name="Hamaji T."/>
            <person name="Kawai-Toyooka H."/>
            <person name="Matsuzaki R."/>
            <person name="Takahashi F."/>
            <person name="Nishimura Y."/>
            <person name="Kawachi M."/>
            <person name="Noguchi H."/>
            <person name="Minakuchi Y."/>
            <person name="Umen J.G."/>
            <person name="Toyoda A."/>
            <person name="Nozaki H."/>
        </authorList>
    </citation>
    <scope>NUCLEOTIDE SEQUENCE</scope>
    <source>
        <strain evidence="3">NIES-3786</strain>
    </source>
</reference>
<dbReference type="Proteomes" id="UP000747110">
    <property type="component" value="Unassembled WGS sequence"/>
</dbReference>
<gene>
    <name evidence="3" type="ORF">Vretifemale_312</name>
</gene>
<feature type="coiled-coil region" evidence="1">
    <location>
        <begin position="118"/>
        <end position="199"/>
    </location>
</feature>
<feature type="non-terminal residue" evidence="3">
    <location>
        <position position="291"/>
    </location>
</feature>
<name>A0A8J4FCG1_9CHLO</name>
<organism evidence="3 4">
    <name type="scientific">Volvox reticuliferus</name>
    <dbReference type="NCBI Taxonomy" id="1737510"/>
    <lineage>
        <taxon>Eukaryota</taxon>
        <taxon>Viridiplantae</taxon>
        <taxon>Chlorophyta</taxon>
        <taxon>core chlorophytes</taxon>
        <taxon>Chlorophyceae</taxon>
        <taxon>CS clade</taxon>
        <taxon>Chlamydomonadales</taxon>
        <taxon>Volvocaceae</taxon>
        <taxon>Volvox</taxon>
    </lineage>
</organism>
<keyword evidence="4" id="KW-1185">Reference proteome</keyword>
<proteinExistence type="predicted"/>
<keyword evidence="1" id="KW-0175">Coiled coil</keyword>
<feature type="compositionally biased region" description="Polar residues" evidence="2">
    <location>
        <begin position="10"/>
        <end position="23"/>
    </location>
</feature>
<dbReference type="AlphaFoldDB" id="A0A8J4FCG1"/>
<feature type="region of interest" description="Disordered" evidence="2">
    <location>
        <begin position="1"/>
        <end position="31"/>
    </location>
</feature>
<dbReference type="OrthoDB" id="10692419at2759"/>
<evidence type="ECO:0000313" key="3">
    <source>
        <dbReference type="EMBL" id="GIL69348.1"/>
    </source>
</evidence>
<protein>
    <submittedName>
        <fullName evidence="3">Uncharacterized protein</fullName>
    </submittedName>
</protein>
<evidence type="ECO:0000256" key="1">
    <source>
        <dbReference type="SAM" id="Coils"/>
    </source>
</evidence>
<evidence type="ECO:0000256" key="2">
    <source>
        <dbReference type="SAM" id="MobiDB-lite"/>
    </source>
</evidence>
<evidence type="ECO:0000313" key="4">
    <source>
        <dbReference type="Proteomes" id="UP000747110"/>
    </source>
</evidence>
<dbReference type="EMBL" id="BNCP01000001">
    <property type="protein sequence ID" value="GIL69348.1"/>
    <property type="molecule type" value="Genomic_DNA"/>
</dbReference>
<comment type="caution">
    <text evidence="3">The sequence shown here is derived from an EMBL/GenBank/DDBJ whole genome shotgun (WGS) entry which is preliminary data.</text>
</comment>